<reference evidence="1" key="1">
    <citation type="submission" date="2017-10" db="EMBL/GenBank/DDBJ databases">
        <title>Genome sequence of cellulolytic Lachnospiraceae bacterium XHS1971 isolated from hotspring sediment.</title>
        <authorList>
            <person name="Vasudevan G."/>
            <person name="Joshi A.J."/>
            <person name="Hivarkar S."/>
            <person name="Lanjekar V.B."/>
            <person name="Dhakephalkar P.K."/>
            <person name="Dagar S."/>
        </authorList>
    </citation>
    <scope>NUCLEOTIDE SEQUENCE</scope>
    <source>
        <strain evidence="1">XHS1971</strain>
    </source>
</reference>
<keyword evidence="2" id="KW-1185">Reference proteome</keyword>
<sequence>MEQKVIFHIDVNSAFLSWEAVHRLRDLGESLDLREIPSAIGGDQEKRRGVILARSIPAKAYKVQTGEPIIRALSKCPQLQLTKPNFEIYVKYSTAFIAILKEYSPVVEQCSIDEAFMDMTGTEGLYGDLIALAHRLKERIYSELGFTVNVGISSNKLLAKMASDFEKPYRVHTLFPEEISKKMWPMPVGELFFVGKAAEATLIKLGIKTIGQLAKADVNLLKKHLHKQGEIIYGYANGRDSRLVIEEKQANRGYGNLMTIPYDVDSVEGAKSVLLSLCETVGIRLRQGGVKAGLLSVSLVDTFFEQHSKQKTLTSSTDVTKELYIEALNLFEDLWNHRTPIRQLGVHTSKLSDGQTYQYNLFSGECYEKYGKLDKALDTIRQRYGDSAVMRATFIDSAITPIAESLSKEMSPLKLKMPQNQ</sequence>
<evidence type="ECO:0000313" key="2">
    <source>
        <dbReference type="Proteomes" id="UP000224460"/>
    </source>
</evidence>
<evidence type="ECO:0000313" key="1">
    <source>
        <dbReference type="EMBL" id="PHV71793.1"/>
    </source>
</evidence>
<proteinExistence type="predicted"/>
<organism evidence="1 2">
    <name type="scientific">Sporanaerobium hydrogeniformans</name>
    <dbReference type="NCBI Taxonomy" id="3072179"/>
    <lineage>
        <taxon>Bacteria</taxon>
        <taxon>Bacillati</taxon>
        <taxon>Bacillota</taxon>
        <taxon>Clostridia</taxon>
        <taxon>Lachnospirales</taxon>
        <taxon>Lachnospiraceae</taxon>
        <taxon>Sporanaerobium</taxon>
    </lineage>
</organism>
<comment type="caution">
    <text evidence="1">The sequence shown here is derived from an EMBL/GenBank/DDBJ whole genome shotgun (WGS) entry which is preliminary data.</text>
</comment>
<dbReference type="EMBL" id="PEDL01000002">
    <property type="protein sequence ID" value="PHV71793.1"/>
    <property type="molecule type" value="Genomic_DNA"/>
</dbReference>
<accession>A0AC61DFG0</accession>
<name>A0AC61DFG0_9FIRM</name>
<protein>
    <submittedName>
        <fullName evidence="1">DNA polymerase IV</fullName>
    </submittedName>
</protein>
<dbReference type="Proteomes" id="UP000224460">
    <property type="component" value="Unassembled WGS sequence"/>
</dbReference>
<gene>
    <name evidence="1" type="ORF">CS063_04350</name>
</gene>